<dbReference type="SUPFAM" id="SSF46689">
    <property type="entry name" value="Homeodomain-like"/>
    <property type="match status" value="1"/>
</dbReference>
<evidence type="ECO:0000313" key="2">
    <source>
        <dbReference type="EMBL" id="KRN57598.1"/>
    </source>
</evidence>
<name>A0A0R2HYV0_CARDV</name>
<accession>A0A0R2HYV0</accession>
<reference evidence="2 3" key="1">
    <citation type="journal article" date="2015" name="Genome Announc.">
        <title>Expanding the biotechnology potential of lactobacilli through comparative genomics of 213 strains and associated genera.</title>
        <authorList>
            <person name="Sun Z."/>
            <person name="Harris H.M."/>
            <person name="McCann A."/>
            <person name="Guo C."/>
            <person name="Argimon S."/>
            <person name="Zhang W."/>
            <person name="Yang X."/>
            <person name="Jeffery I.B."/>
            <person name="Cooney J.C."/>
            <person name="Kagawa T.F."/>
            <person name="Liu W."/>
            <person name="Song Y."/>
            <person name="Salvetti E."/>
            <person name="Wrobel A."/>
            <person name="Rasinkangas P."/>
            <person name="Parkhill J."/>
            <person name="Rea M.C."/>
            <person name="O'Sullivan O."/>
            <person name="Ritari J."/>
            <person name="Douillard F.P."/>
            <person name="Paul Ross R."/>
            <person name="Yang R."/>
            <person name="Briner A.E."/>
            <person name="Felis G.E."/>
            <person name="de Vos W.M."/>
            <person name="Barrangou R."/>
            <person name="Klaenhammer T.R."/>
            <person name="Caufield P.W."/>
            <person name="Cui Y."/>
            <person name="Zhang H."/>
            <person name="O'Toole P.W."/>
        </authorList>
    </citation>
    <scope>NUCLEOTIDE SEQUENCE [LARGE SCALE GENOMIC DNA]</scope>
    <source>
        <strain evidence="2 3">DSM 20623</strain>
    </source>
</reference>
<dbReference type="Proteomes" id="UP000051658">
    <property type="component" value="Unassembled WGS sequence"/>
</dbReference>
<gene>
    <name evidence="2" type="ORF">IV74_GL001692</name>
</gene>
<sequence>MSKHNFYPVELKIQIINRFLNGESAASLREEFKIPSRGTLYKWKDWYLNGEIISLESSFGRRLEKDIPVSEQLDKVTKELNLLKKYFSQERG</sequence>
<dbReference type="GeneID" id="89589875"/>
<dbReference type="RefSeq" id="WP_034573213.1">
    <property type="nucleotide sequence ID" value="NZ_JQBS01000004.1"/>
</dbReference>
<evidence type="ECO:0000259" key="1">
    <source>
        <dbReference type="Pfam" id="PF13518"/>
    </source>
</evidence>
<keyword evidence="3" id="KW-1185">Reference proteome</keyword>
<comment type="caution">
    <text evidence="2">The sequence shown here is derived from an EMBL/GenBank/DDBJ whole genome shotgun (WGS) entry which is preliminary data.</text>
</comment>
<organism evidence="2 3">
    <name type="scientific">Carnobacterium divergens DSM 20623</name>
    <dbReference type="NCBI Taxonomy" id="1449336"/>
    <lineage>
        <taxon>Bacteria</taxon>
        <taxon>Bacillati</taxon>
        <taxon>Bacillota</taxon>
        <taxon>Bacilli</taxon>
        <taxon>Lactobacillales</taxon>
        <taxon>Carnobacteriaceae</taxon>
        <taxon>Carnobacterium</taxon>
    </lineage>
</organism>
<dbReference type="PATRIC" id="fig|1449336.4.peg.1727"/>
<dbReference type="InterPro" id="IPR055247">
    <property type="entry name" value="InsJ-like_HTH"/>
</dbReference>
<dbReference type="InterPro" id="IPR009057">
    <property type="entry name" value="Homeodomain-like_sf"/>
</dbReference>
<dbReference type="AlphaFoldDB" id="A0A0R2HYV0"/>
<feature type="domain" description="Insertion element IS150 protein InsJ-like helix-turn-helix" evidence="1">
    <location>
        <begin position="12"/>
        <end position="50"/>
    </location>
</feature>
<dbReference type="Pfam" id="PF13518">
    <property type="entry name" value="HTH_28"/>
    <property type="match status" value="1"/>
</dbReference>
<evidence type="ECO:0000313" key="3">
    <source>
        <dbReference type="Proteomes" id="UP000051658"/>
    </source>
</evidence>
<protein>
    <recommendedName>
        <fullName evidence="1">Insertion element IS150 protein InsJ-like helix-turn-helix domain-containing protein</fullName>
    </recommendedName>
</protein>
<dbReference type="EMBL" id="JQBS01000004">
    <property type="protein sequence ID" value="KRN57598.1"/>
    <property type="molecule type" value="Genomic_DNA"/>
</dbReference>
<proteinExistence type="predicted"/>